<proteinExistence type="predicted"/>
<protein>
    <recommendedName>
        <fullName evidence="3">Secreted protein</fullName>
    </recommendedName>
</protein>
<dbReference type="EMBL" id="JAATVY010000007">
    <property type="protein sequence ID" value="NJC70716.1"/>
    <property type="molecule type" value="Genomic_DNA"/>
</dbReference>
<reference evidence="1 2" key="1">
    <citation type="submission" date="2020-03" db="EMBL/GenBank/DDBJ databases">
        <title>WGS of the type strain of Planosporangium spp.</title>
        <authorList>
            <person name="Thawai C."/>
        </authorList>
    </citation>
    <scope>NUCLEOTIDE SEQUENCE [LARGE SCALE GENOMIC DNA]</scope>
    <source>
        <strain evidence="1 2">TBRC 5610</strain>
    </source>
</reference>
<dbReference type="Proteomes" id="UP000722989">
    <property type="component" value="Unassembled WGS sequence"/>
</dbReference>
<evidence type="ECO:0000313" key="1">
    <source>
        <dbReference type="EMBL" id="NJC70716.1"/>
    </source>
</evidence>
<dbReference type="RefSeq" id="WP_167925605.1">
    <property type="nucleotide sequence ID" value="NZ_JAATVY010000007.1"/>
</dbReference>
<organism evidence="1 2">
    <name type="scientific">Planosporangium thailandense</name>
    <dbReference type="NCBI Taxonomy" id="765197"/>
    <lineage>
        <taxon>Bacteria</taxon>
        <taxon>Bacillati</taxon>
        <taxon>Actinomycetota</taxon>
        <taxon>Actinomycetes</taxon>
        <taxon>Micromonosporales</taxon>
        <taxon>Micromonosporaceae</taxon>
        <taxon>Planosporangium</taxon>
    </lineage>
</organism>
<comment type="caution">
    <text evidence="1">The sequence shown here is derived from an EMBL/GenBank/DDBJ whole genome shotgun (WGS) entry which is preliminary data.</text>
</comment>
<evidence type="ECO:0008006" key="3">
    <source>
        <dbReference type="Google" id="ProtNLM"/>
    </source>
</evidence>
<keyword evidence="2" id="KW-1185">Reference proteome</keyword>
<sequence>MALATAGTTGWAAPAESAPGCPGAVQIGSTAYVKVGGQTAASVKQFKGCGKNYGYTYVWQSYRSTHGGWTVCAAIANRNDMTLNGLRCGGGSEVWSSGTNTLSACTRAVGFFPDVAKAETDTRC</sequence>
<accession>A0ABX0XXG4</accession>
<gene>
    <name evidence="1" type="ORF">HC031_13470</name>
</gene>
<evidence type="ECO:0000313" key="2">
    <source>
        <dbReference type="Proteomes" id="UP000722989"/>
    </source>
</evidence>
<name>A0ABX0XXG4_9ACTN</name>